<dbReference type="Proteomes" id="UP000198882">
    <property type="component" value="Unassembled WGS sequence"/>
</dbReference>
<dbReference type="STRING" id="1095776.SAMN04515672_0141"/>
<dbReference type="AlphaFoldDB" id="A0A1G9H804"/>
<gene>
    <name evidence="2" type="ORF">SAMN04515672_0141</name>
</gene>
<dbReference type="OrthoDB" id="321365at2157"/>
<evidence type="ECO:0000256" key="1">
    <source>
        <dbReference type="SAM" id="MobiDB-lite"/>
    </source>
</evidence>
<feature type="region of interest" description="Disordered" evidence="1">
    <location>
        <begin position="176"/>
        <end position="205"/>
    </location>
</feature>
<evidence type="ECO:0000313" key="2">
    <source>
        <dbReference type="EMBL" id="SDL09091.1"/>
    </source>
</evidence>
<evidence type="ECO:0000313" key="3">
    <source>
        <dbReference type="Proteomes" id="UP000198882"/>
    </source>
</evidence>
<dbReference type="RefSeq" id="WP_090312415.1">
    <property type="nucleotide sequence ID" value="NZ_FNFE01000011.1"/>
</dbReference>
<organism evidence="2 3">
    <name type="scientific">Natronorubrum texcoconense</name>
    <dbReference type="NCBI Taxonomy" id="1095776"/>
    <lineage>
        <taxon>Archaea</taxon>
        <taxon>Methanobacteriati</taxon>
        <taxon>Methanobacteriota</taxon>
        <taxon>Stenosarchaea group</taxon>
        <taxon>Halobacteria</taxon>
        <taxon>Halobacteriales</taxon>
        <taxon>Natrialbaceae</taxon>
        <taxon>Natronorubrum</taxon>
    </lineage>
</organism>
<reference evidence="3" key="1">
    <citation type="submission" date="2016-10" db="EMBL/GenBank/DDBJ databases">
        <authorList>
            <person name="Varghese N."/>
            <person name="Submissions S."/>
        </authorList>
    </citation>
    <scope>NUCLEOTIDE SEQUENCE [LARGE SCALE GENOMIC DNA]</scope>
    <source>
        <strain evidence="3">B4,CECT 8067,JCM 17497</strain>
    </source>
</reference>
<accession>A0A1G9H804</accession>
<feature type="region of interest" description="Disordered" evidence="1">
    <location>
        <begin position="1"/>
        <end position="20"/>
    </location>
</feature>
<protein>
    <submittedName>
        <fullName evidence="2">Uncharacterized protein</fullName>
    </submittedName>
</protein>
<proteinExistence type="predicted"/>
<sequence length="220" mass="24800">MSTHTPPTDGQQATEQQRTELSELRRKLSNKYEYIRDDDPELFEEIDTFLRTSSTLHDGSIGSAVKSELRELKRDKKMRDHRGVEDPEAAFPDDCEGCPHYGVVCPMVKRYSVTKTIERILRRAESDEQVLEKLTDVAIEQDCHVILDVLEECQGSYTEFLQEGYELNARAVKALTGPGETTDSDGVTTSFDDGPSPEDKQRMEDTIEAVMADDEDGDSS</sequence>
<dbReference type="EMBL" id="FNFE01000011">
    <property type="protein sequence ID" value="SDL09091.1"/>
    <property type="molecule type" value="Genomic_DNA"/>
</dbReference>
<feature type="compositionally biased region" description="Polar residues" evidence="1">
    <location>
        <begin position="1"/>
        <end position="16"/>
    </location>
</feature>
<keyword evidence="3" id="KW-1185">Reference proteome</keyword>
<name>A0A1G9H804_9EURY</name>
<feature type="compositionally biased region" description="Polar residues" evidence="1">
    <location>
        <begin position="179"/>
        <end position="191"/>
    </location>
</feature>